<dbReference type="GO" id="GO:0004315">
    <property type="term" value="F:3-oxoacyl-[acyl-carrier-protein] synthase activity"/>
    <property type="evidence" value="ECO:0007669"/>
    <property type="project" value="InterPro"/>
</dbReference>
<feature type="domain" description="Beta-ketoacyl-[acyl-carrier-protein] synthase III N-terminal" evidence="14">
    <location>
        <begin position="110"/>
        <end position="189"/>
    </location>
</feature>
<dbReference type="InterPro" id="IPR013751">
    <property type="entry name" value="ACP_syn_III_N"/>
</dbReference>
<dbReference type="Gene3D" id="3.40.47.10">
    <property type="match status" value="1"/>
</dbReference>
<evidence type="ECO:0000259" key="13">
    <source>
        <dbReference type="Pfam" id="PF08541"/>
    </source>
</evidence>
<keyword evidence="4 12" id="KW-0963">Cytoplasm</keyword>
<dbReference type="InterPro" id="IPR013747">
    <property type="entry name" value="ACP_syn_III_C"/>
</dbReference>
<dbReference type="GO" id="GO:0006633">
    <property type="term" value="P:fatty acid biosynthetic process"/>
    <property type="evidence" value="ECO:0007669"/>
    <property type="project" value="UniProtKB-UniRule"/>
</dbReference>
<keyword evidence="9 12" id="KW-0275">Fatty acid biosynthesis</keyword>
<dbReference type="FunFam" id="3.40.47.10:FF:000004">
    <property type="entry name" value="3-oxoacyl-[acyl-carrier-protein] synthase 3"/>
    <property type="match status" value="1"/>
</dbReference>
<reference evidence="15 16" key="1">
    <citation type="journal article" date="2016" name="Nat. Commun.">
        <title>Thousands of microbial genomes shed light on interconnected biogeochemical processes in an aquifer system.</title>
        <authorList>
            <person name="Anantharaman K."/>
            <person name="Brown C.T."/>
            <person name="Hug L.A."/>
            <person name="Sharon I."/>
            <person name="Castelle C.J."/>
            <person name="Probst A.J."/>
            <person name="Thomas B.C."/>
            <person name="Singh A."/>
            <person name="Wilkins M.J."/>
            <person name="Karaoz U."/>
            <person name="Brodie E.L."/>
            <person name="Williams K.H."/>
            <person name="Hubbard S.S."/>
            <person name="Banfield J.F."/>
        </authorList>
    </citation>
    <scope>NUCLEOTIDE SEQUENCE [LARGE SCALE GENOMIC DNA]</scope>
</reference>
<dbReference type="Pfam" id="PF08541">
    <property type="entry name" value="ACP_syn_III_C"/>
    <property type="match status" value="1"/>
</dbReference>
<evidence type="ECO:0000313" key="16">
    <source>
        <dbReference type="Proteomes" id="UP000178735"/>
    </source>
</evidence>
<keyword evidence="10 12" id="KW-0012">Acyltransferase</keyword>
<evidence type="ECO:0000256" key="1">
    <source>
        <dbReference type="ARBA" id="ARBA00005194"/>
    </source>
</evidence>
<keyword evidence="12" id="KW-0511">Multifunctional enzyme</keyword>
<comment type="function">
    <text evidence="12">Catalyzes the condensation reaction of fatty acid synthesis by the addition to an acyl acceptor of two carbons from malonyl-ACP. Catalyzes the first condensation reaction which initiates fatty acid synthesis and may therefore play a role in governing the total rate of fatty acid production. Possesses both acetoacetyl-ACP synthase and acetyl transacylase activities. Its substrate specificity determines the biosynthesis of branched-chain and/or straight-chain of fatty acids.</text>
</comment>
<name>A0A1F7WYU2_9BACT</name>
<dbReference type="Pfam" id="PF08545">
    <property type="entry name" value="ACP_syn_III"/>
    <property type="match status" value="1"/>
</dbReference>
<keyword evidence="6 12" id="KW-0808">Transferase</keyword>
<evidence type="ECO:0000259" key="14">
    <source>
        <dbReference type="Pfam" id="PF08545"/>
    </source>
</evidence>
<dbReference type="NCBIfam" id="TIGR00747">
    <property type="entry name" value="fabH"/>
    <property type="match status" value="1"/>
</dbReference>
<keyword evidence="7 12" id="KW-0276">Fatty acid metabolism</keyword>
<sequence length="330" mass="35512">MRNLRRAKILGTGMYLPEKRLTNADLEKMVDTTDEWIVTRSGIKERRIAEPDQAVSDLAIPAAQMALKNAGVSPEQIGCVVLASFTPDRTISATACIIQHKLGCKNAGAFDVEVACSGFIYATTLGRSLVETHVCDYVLVIGADILSKVIDFTDRNTCVLFGDGAGAVVLGPAANEDEGIFDVLLGADGGGADHITIPAGGTRMPTTVKTVEDRLHYVKINGKEVFKFSTKIVGDMIEQVLTRNNLTLDNVKLIIPHQANIRIIESAAKRFNCPLDKFYINLDRYGNTVAGTIPIGLHEALGEGKINKGDIVLLAGFGGGLTWGLVAMKW</sequence>
<dbReference type="HAMAP" id="MF_01815">
    <property type="entry name" value="FabH"/>
    <property type="match status" value="1"/>
</dbReference>
<evidence type="ECO:0000256" key="10">
    <source>
        <dbReference type="ARBA" id="ARBA00023315"/>
    </source>
</evidence>
<evidence type="ECO:0000256" key="8">
    <source>
        <dbReference type="ARBA" id="ARBA00023098"/>
    </source>
</evidence>
<dbReference type="PANTHER" id="PTHR34069:SF2">
    <property type="entry name" value="BETA-KETOACYL-[ACYL-CARRIER-PROTEIN] SYNTHASE III"/>
    <property type="match status" value="1"/>
</dbReference>
<dbReference type="PANTHER" id="PTHR34069">
    <property type="entry name" value="3-OXOACYL-[ACYL-CARRIER-PROTEIN] SYNTHASE 3"/>
    <property type="match status" value="1"/>
</dbReference>
<dbReference type="InterPro" id="IPR016039">
    <property type="entry name" value="Thiolase-like"/>
</dbReference>
<dbReference type="EC" id="2.3.1.180" evidence="3 12"/>
<comment type="subunit">
    <text evidence="12">Homodimer.</text>
</comment>
<dbReference type="STRING" id="1817813.A2008_10225"/>
<comment type="similarity">
    <text evidence="2 12">Belongs to the thiolase-like superfamily. FabH family.</text>
</comment>
<dbReference type="GO" id="GO:0005737">
    <property type="term" value="C:cytoplasm"/>
    <property type="evidence" value="ECO:0007669"/>
    <property type="project" value="UniProtKB-SubCell"/>
</dbReference>
<feature type="active site" evidence="12">
    <location>
        <position position="287"/>
    </location>
</feature>
<organism evidence="15 16">
    <name type="scientific">Candidatus Wallbacteria bacterium GWC2_49_35</name>
    <dbReference type="NCBI Taxonomy" id="1817813"/>
    <lineage>
        <taxon>Bacteria</taxon>
        <taxon>Candidatus Walliibacteriota</taxon>
    </lineage>
</organism>
<evidence type="ECO:0000256" key="2">
    <source>
        <dbReference type="ARBA" id="ARBA00008642"/>
    </source>
</evidence>
<dbReference type="UniPathway" id="UPA00094"/>
<comment type="catalytic activity">
    <reaction evidence="11">
        <text>malonyl-[ACP] + acetyl-CoA + H(+) = 3-oxobutanoyl-[ACP] + CO2 + CoA</text>
        <dbReference type="Rhea" id="RHEA:12080"/>
        <dbReference type="Rhea" id="RHEA-COMP:9623"/>
        <dbReference type="Rhea" id="RHEA-COMP:9625"/>
        <dbReference type="ChEBI" id="CHEBI:15378"/>
        <dbReference type="ChEBI" id="CHEBI:16526"/>
        <dbReference type="ChEBI" id="CHEBI:57287"/>
        <dbReference type="ChEBI" id="CHEBI:57288"/>
        <dbReference type="ChEBI" id="CHEBI:78449"/>
        <dbReference type="ChEBI" id="CHEBI:78450"/>
        <dbReference type="EC" id="2.3.1.180"/>
    </reaction>
    <physiologicalReaction direction="left-to-right" evidence="11">
        <dbReference type="Rhea" id="RHEA:12081"/>
    </physiologicalReaction>
</comment>
<dbReference type="InterPro" id="IPR004655">
    <property type="entry name" value="FabH"/>
</dbReference>
<dbReference type="GO" id="GO:0044550">
    <property type="term" value="P:secondary metabolite biosynthetic process"/>
    <property type="evidence" value="ECO:0007669"/>
    <property type="project" value="TreeGrafter"/>
</dbReference>
<accession>A0A1F7WYU2</accession>
<feature type="domain" description="Beta-ketoacyl-[acyl-carrier-protein] synthase III C-terminal" evidence="13">
    <location>
        <begin position="241"/>
        <end position="330"/>
    </location>
</feature>
<comment type="caution">
    <text evidence="15">The sequence shown here is derived from an EMBL/GenBank/DDBJ whole genome shotgun (WGS) entry which is preliminary data.</text>
</comment>
<dbReference type="SUPFAM" id="SSF53901">
    <property type="entry name" value="Thiolase-like"/>
    <property type="match status" value="1"/>
</dbReference>
<feature type="active site" evidence="12">
    <location>
        <position position="116"/>
    </location>
</feature>
<evidence type="ECO:0000256" key="11">
    <source>
        <dbReference type="ARBA" id="ARBA00051096"/>
    </source>
</evidence>
<proteinExistence type="inferred from homology"/>
<evidence type="ECO:0000256" key="4">
    <source>
        <dbReference type="ARBA" id="ARBA00022490"/>
    </source>
</evidence>
<evidence type="ECO:0000256" key="9">
    <source>
        <dbReference type="ARBA" id="ARBA00023160"/>
    </source>
</evidence>
<evidence type="ECO:0000256" key="7">
    <source>
        <dbReference type="ARBA" id="ARBA00022832"/>
    </source>
</evidence>
<protein>
    <recommendedName>
        <fullName evidence="3 12">Beta-ketoacyl-[acyl-carrier-protein] synthase III</fullName>
        <shortName evidence="12">Beta-ketoacyl-ACP synthase III</shortName>
        <shortName evidence="12">KAS III</shortName>
        <ecNumber evidence="3 12">2.3.1.180</ecNumber>
    </recommendedName>
    <alternativeName>
        <fullName evidence="12">3-oxoacyl-[acyl-carrier-protein] synthase 3</fullName>
    </alternativeName>
    <alternativeName>
        <fullName evidence="12">3-oxoacyl-[acyl-carrier-protein] synthase III</fullName>
    </alternativeName>
</protein>
<evidence type="ECO:0000313" key="15">
    <source>
        <dbReference type="EMBL" id="OGM07981.1"/>
    </source>
</evidence>
<evidence type="ECO:0000256" key="6">
    <source>
        <dbReference type="ARBA" id="ARBA00022679"/>
    </source>
</evidence>
<gene>
    <name evidence="12" type="primary">fabH</name>
    <name evidence="15" type="ORF">A2008_10225</name>
</gene>
<evidence type="ECO:0000256" key="3">
    <source>
        <dbReference type="ARBA" id="ARBA00012333"/>
    </source>
</evidence>
<comment type="domain">
    <text evidence="12">The last Arg residue of the ACP-binding site is essential for the weak association between ACP/AcpP and FabH.</text>
</comment>
<feature type="region of interest" description="ACP-binding" evidence="12">
    <location>
        <begin position="258"/>
        <end position="262"/>
    </location>
</feature>
<comment type="pathway">
    <text evidence="1 12">Lipid metabolism; fatty acid biosynthesis.</text>
</comment>
<dbReference type="NCBIfam" id="NF006829">
    <property type="entry name" value="PRK09352.1"/>
    <property type="match status" value="1"/>
</dbReference>
<comment type="subcellular location">
    <subcellularLocation>
        <location evidence="12">Cytoplasm</location>
    </subcellularLocation>
</comment>
<dbReference type="AlphaFoldDB" id="A0A1F7WYU2"/>
<dbReference type="Proteomes" id="UP000178735">
    <property type="component" value="Unassembled WGS sequence"/>
</dbReference>
<keyword evidence="8 12" id="KW-0443">Lipid metabolism</keyword>
<evidence type="ECO:0000256" key="5">
    <source>
        <dbReference type="ARBA" id="ARBA00022516"/>
    </source>
</evidence>
<evidence type="ECO:0000256" key="12">
    <source>
        <dbReference type="HAMAP-Rule" id="MF_01815"/>
    </source>
</evidence>
<dbReference type="GO" id="GO:0033818">
    <property type="term" value="F:beta-ketoacyl-acyl-carrier-protein synthase III activity"/>
    <property type="evidence" value="ECO:0007669"/>
    <property type="project" value="UniProtKB-UniRule"/>
</dbReference>
<feature type="active site" evidence="12">
    <location>
        <position position="257"/>
    </location>
</feature>
<keyword evidence="5 12" id="KW-0444">Lipid biosynthesis</keyword>
<dbReference type="CDD" id="cd00830">
    <property type="entry name" value="KAS_III"/>
    <property type="match status" value="1"/>
</dbReference>
<dbReference type="EMBL" id="MGFH01000033">
    <property type="protein sequence ID" value="OGM07981.1"/>
    <property type="molecule type" value="Genomic_DNA"/>
</dbReference>